<feature type="compositionally biased region" description="Basic and acidic residues" evidence="10">
    <location>
        <begin position="462"/>
        <end position="478"/>
    </location>
</feature>
<dbReference type="OrthoDB" id="2148490at2759"/>
<dbReference type="GO" id="GO:0032979">
    <property type="term" value="P:protein insertion into mitochondrial inner membrane from matrix"/>
    <property type="evidence" value="ECO:0007669"/>
    <property type="project" value="TreeGrafter"/>
</dbReference>
<dbReference type="Proteomes" id="UP000249363">
    <property type="component" value="Unassembled WGS sequence"/>
</dbReference>
<keyword evidence="8 11" id="KW-0472">Membrane</keyword>
<evidence type="ECO:0000313" key="14">
    <source>
        <dbReference type="Proteomes" id="UP000249363"/>
    </source>
</evidence>
<dbReference type="GeneID" id="63796857"/>
<feature type="transmembrane region" description="Helical" evidence="11">
    <location>
        <begin position="304"/>
        <end position="323"/>
    </location>
</feature>
<evidence type="ECO:0000256" key="8">
    <source>
        <dbReference type="ARBA" id="ARBA00023136"/>
    </source>
</evidence>
<feature type="region of interest" description="Disordered" evidence="10">
    <location>
        <begin position="432"/>
        <end position="478"/>
    </location>
</feature>
<comment type="subcellular location">
    <subcellularLocation>
        <location evidence="9">Membrane</location>
        <topology evidence="9">Multi-pass membrane protein</topology>
    </subcellularLocation>
    <subcellularLocation>
        <location evidence="1">Mitochondrion inner membrane</location>
        <topology evidence="1">Multi-pass membrane protein</topology>
    </subcellularLocation>
</comment>
<evidence type="ECO:0000259" key="12">
    <source>
        <dbReference type="Pfam" id="PF02096"/>
    </source>
</evidence>
<evidence type="ECO:0000256" key="7">
    <source>
        <dbReference type="ARBA" id="ARBA00023128"/>
    </source>
</evidence>
<evidence type="ECO:0000256" key="4">
    <source>
        <dbReference type="ARBA" id="ARBA00022792"/>
    </source>
</evidence>
<evidence type="ECO:0000256" key="6">
    <source>
        <dbReference type="ARBA" id="ARBA00022989"/>
    </source>
</evidence>
<evidence type="ECO:0000256" key="3">
    <source>
        <dbReference type="ARBA" id="ARBA00022692"/>
    </source>
</evidence>
<comment type="similarity">
    <text evidence="2 9">Belongs to the OXA1/ALB3/YidC family.</text>
</comment>
<feature type="domain" description="Membrane insertase YidC/Oxa/ALB C-terminal" evidence="12">
    <location>
        <begin position="135"/>
        <end position="347"/>
    </location>
</feature>
<keyword evidence="14" id="KW-1185">Reference proteome</keyword>
<dbReference type="GO" id="GO:0032977">
    <property type="term" value="F:membrane insertase activity"/>
    <property type="evidence" value="ECO:0007669"/>
    <property type="project" value="InterPro"/>
</dbReference>
<accession>A0A364L729</accession>
<dbReference type="EMBL" id="MIKG01000016">
    <property type="protein sequence ID" value="RAO71630.1"/>
    <property type="molecule type" value="Genomic_DNA"/>
</dbReference>
<dbReference type="Pfam" id="PF02096">
    <property type="entry name" value="60KD_IMP"/>
    <property type="match status" value="1"/>
</dbReference>
<keyword evidence="4" id="KW-0999">Mitochondrion inner membrane</keyword>
<protein>
    <recommendedName>
        <fullName evidence="12">Membrane insertase YidC/Oxa/ALB C-terminal domain-containing protein</fullName>
    </recommendedName>
</protein>
<name>A0A364L729_TALAM</name>
<gene>
    <name evidence="13" type="ORF">BHQ10_007642</name>
</gene>
<keyword evidence="5" id="KW-0809">Transit peptide</keyword>
<evidence type="ECO:0000256" key="1">
    <source>
        <dbReference type="ARBA" id="ARBA00004448"/>
    </source>
</evidence>
<feature type="compositionally biased region" description="Basic residues" evidence="10">
    <location>
        <begin position="509"/>
        <end position="518"/>
    </location>
</feature>
<comment type="caution">
    <text evidence="13">The sequence shown here is derived from an EMBL/GenBank/DDBJ whole genome shotgun (WGS) entry which is preliminary data.</text>
</comment>
<dbReference type="InterPro" id="IPR001708">
    <property type="entry name" value="YidC/ALB3/OXA1/COX18"/>
</dbReference>
<dbReference type="CDD" id="cd20069">
    <property type="entry name" value="5TM_Oxa1-like"/>
    <property type="match status" value="1"/>
</dbReference>
<reference evidence="13 14" key="1">
    <citation type="journal article" date="2017" name="Biotechnol. Biofuels">
        <title>Differential beta-glucosidase expression as a function of carbon source availability in Talaromyces amestolkiae: a genomic and proteomic approach.</title>
        <authorList>
            <person name="de Eugenio L.I."/>
            <person name="Mendez-Liter J.A."/>
            <person name="Nieto-Dominguez M."/>
            <person name="Alonso L."/>
            <person name="Gil-Munoz J."/>
            <person name="Barriuso J."/>
            <person name="Prieto A."/>
            <person name="Martinez M.J."/>
        </authorList>
    </citation>
    <scope>NUCLEOTIDE SEQUENCE [LARGE SCALE GENOMIC DNA]</scope>
    <source>
        <strain evidence="13 14">CIB</strain>
    </source>
</reference>
<evidence type="ECO:0000256" key="5">
    <source>
        <dbReference type="ARBA" id="ARBA00022946"/>
    </source>
</evidence>
<dbReference type="STRING" id="1196081.A0A364L729"/>
<feature type="compositionally biased region" description="Basic and acidic residues" evidence="10">
    <location>
        <begin position="432"/>
        <end position="441"/>
    </location>
</feature>
<feature type="transmembrane region" description="Helical" evidence="11">
    <location>
        <begin position="257"/>
        <end position="283"/>
    </location>
</feature>
<feature type="region of interest" description="Disordered" evidence="10">
    <location>
        <begin position="494"/>
        <end position="518"/>
    </location>
</feature>
<dbReference type="RefSeq" id="XP_040736145.1">
    <property type="nucleotide sequence ID" value="XM_040880360.1"/>
</dbReference>
<evidence type="ECO:0000313" key="13">
    <source>
        <dbReference type="EMBL" id="RAO71630.1"/>
    </source>
</evidence>
<dbReference type="PANTHER" id="PTHR12428">
    <property type="entry name" value="OXA1"/>
    <property type="match status" value="1"/>
</dbReference>
<keyword evidence="3 9" id="KW-0812">Transmembrane</keyword>
<dbReference type="PANTHER" id="PTHR12428:SF66">
    <property type="entry name" value="MITOCHONDRIAL INNER MEMBRANE PROTEIN OXA1L"/>
    <property type="match status" value="1"/>
</dbReference>
<dbReference type="AlphaFoldDB" id="A0A364L729"/>
<feature type="transmembrane region" description="Helical" evidence="11">
    <location>
        <begin position="329"/>
        <end position="346"/>
    </location>
</feature>
<evidence type="ECO:0000256" key="2">
    <source>
        <dbReference type="ARBA" id="ARBA00009877"/>
    </source>
</evidence>
<dbReference type="InterPro" id="IPR028055">
    <property type="entry name" value="YidC/Oxa/ALB_C"/>
</dbReference>
<keyword evidence="7" id="KW-0496">Mitochondrion</keyword>
<sequence length="518" mass="57769">MFGTRGLSRAAIRGSTRIPLINPASPARSLSSIASRPIPSTSRNDRIRLKASSYLPPASVSSLSFVRFNSTSPENAAAQATENVTPLGEPQLPNIEDIPEKIGYLKELGLDYGWGPSAFMEWLIEHIHIWGGMSWWASLAAAALVTRIALFHPSLKAADNAAKIGPIKNEMTLLRTKRMQFLSQGRQLDAAKAKVELDDLLEKHDIKAWRTYVPMLQVPLGFGIFRVVRGMSELPVPGLAMEHFVWIHDLTSYDPYYVLPLLATSFMYFTMKVSLLFCPVFIAQQADILQKGVDTGLNEMGQSAIGRFFVIGLPAISLLFIAWQPAALQLYFAASGAFSLIQGYLFNTDATRKMLGITPLYRPPAGEGRDGLRMIQEEFLSQMKKMNERGEFSGSPKKVENVSMVDKMVNNAKKEYSTMKREMGDKVKSFTDANADRKNHDGTPAAAPRLSTAEKQSAESYKAQREIEDAHELAERNRRRTQEYEAFIAQQQMNASQAWKQKGKEALKKTAKKSKPKK</sequence>
<organism evidence="13 14">
    <name type="scientific">Talaromyces amestolkiae</name>
    <dbReference type="NCBI Taxonomy" id="1196081"/>
    <lineage>
        <taxon>Eukaryota</taxon>
        <taxon>Fungi</taxon>
        <taxon>Dikarya</taxon>
        <taxon>Ascomycota</taxon>
        <taxon>Pezizomycotina</taxon>
        <taxon>Eurotiomycetes</taxon>
        <taxon>Eurotiomycetidae</taxon>
        <taxon>Eurotiales</taxon>
        <taxon>Trichocomaceae</taxon>
        <taxon>Talaromyces</taxon>
        <taxon>Talaromyces sect. Talaromyces</taxon>
    </lineage>
</organism>
<dbReference type="GO" id="GO:0005743">
    <property type="term" value="C:mitochondrial inner membrane"/>
    <property type="evidence" value="ECO:0007669"/>
    <property type="project" value="UniProtKB-SubCell"/>
</dbReference>
<proteinExistence type="inferred from homology"/>
<evidence type="ECO:0000256" key="9">
    <source>
        <dbReference type="RuleBase" id="RU003945"/>
    </source>
</evidence>
<evidence type="ECO:0000256" key="10">
    <source>
        <dbReference type="SAM" id="MobiDB-lite"/>
    </source>
</evidence>
<keyword evidence="6 11" id="KW-1133">Transmembrane helix</keyword>
<evidence type="ECO:0000256" key="11">
    <source>
        <dbReference type="SAM" id="Phobius"/>
    </source>
</evidence>